<reference evidence="2" key="1">
    <citation type="submission" date="2016-10" db="EMBL/GenBank/DDBJ databases">
        <authorList>
            <person name="Varghese N."/>
            <person name="Submissions S."/>
        </authorList>
    </citation>
    <scope>NUCLEOTIDE SEQUENCE [LARGE SCALE GENOMIC DNA]</scope>
    <source>
        <strain evidence="2">ATCC 35263</strain>
    </source>
</reference>
<protein>
    <submittedName>
        <fullName evidence="1">Uncharacterized protein</fullName>
    </submittedName>
</protein>
<accession>A0A1H6FWT2</accession>
<dbReference type="Proteomes" id="UP000222056">
    <property type="component" value="Unassembled WGS sequence"/>
</dbReference>
<dbReference type="AlphaFoldDB" id="A0A1H6FWT2"/>
<proteinExistence type="predicted"/>
<keyword evidence="2" id="KW-1185">Reference proteome</keyword>
<evidence type="ECO:0000313" key="1">
    <source>
        <dbReference type="EMBL" id="SEH15259.1"/>
    </source>
</evidence>
<organism evidence="1 2">
    <name type="scientific">Thermoleophilum album</name>
    <dbReference type="NCBI Taxonomy" id="29539"/>
    <lineage>
        <taxon>Bacteria</taxon>
        <taxon>Bacillati</taxon>
        <taxon>Actinomycetota</taxon>
        <taxon>Thermoleophilia</taxon>
        <taxon>Thermoleophilales</taxon>
        <taxon>Thermoleophilaceae</taxon>
        <taxon>Thermoleophilum</taxon>
    </lineage>
</organism>
<name>A0A1H6FWT2_THEAL</name>
<sequence length="292" mass="30957">MRHGTVLCALVVREEESMLIGSRRAGTRKAASPRGRKVLLVSAATLAAALGATTAVSAQDNLLTINGRGLPLGAGSPTRPLAKDLSFRVEVHPPGGVLPAPFERYRIVIQGGRVYPRVLPSCSVAKAAAADHARRCQSARVGTGTVDIWYGAPKDPIATTPSCRIFSTFYNLGSGLAIRLDINERSRCPVAALPRNVLVANFIRPRLGGKAASGIEFTVPPELRHIAGLSIVVKSLTGKFRRVLGQARVAGTKRSVGYFSSVACANRSQRLVAVSAVDENGLSYRARARVPC</sequence>
<gene>
    <name evidence="1" type="ORF">SAMN02745716_1891</name>
</gene>
<dbReference type="EMBL" id="FNWJ01000002">
    <property type="protein sequence ID" value="SEH15259.1"/>
    <property type="molecule type" value="Genomic_DNA"/>
</dbReference>
<evidence type="ECO:0000313" key="2">
    <source>
        <dbReference type="Proteomes" id="UP000222056"/>
    </source>
</evidence>